<comment type="caution">
    <text evidence="3">The sequence shown here is derived from an EMBL/GenBank/DDBJ whole genome shotgun (WGS) entry which is preliminary data.</text>
</comment>
<dbReference type="Proteomes" id="UP000824998">
    <property type="component" value="Unassembled WGS sequence"/>
</dbReference>
<keyword evidence="4" id="KW-1185">Reference proteome</keyword>
<gene>
    <name evidence="3" type="ORF">BJ875DRAFT_463682</name>
</gene>
<organism evidence="3 4">
    <name type="scientific">Amylocarpus encephaloides</name>
    <dbReference type="NCBI Taxonomy" id="45428"/>
    <lineage>
        <taxon>Eukaryota</taxon>
        <taxon>Fungi</taxon>
        <taxon>Dikarya</taxon>
        <taxon>Ascomycota</taxon>
        <taxon>Pezizomycotina</taxon>
        <taxon>Leotiomycetes</taxon>
        <taxon>Helotiales</taxon>
        <taxon>Helotiales incertae sedis</taxon>
        <taxon>Amylocarpus</taxon>
    </lineage>
</organism>
<evidence type="ECO:0000313" key="4">
    <source>
        <dbReference type="Proteomes" id="UP000824998"/>
    </source>
</evidence>
<reference evidence="3" key="1">
    <citation type="journal article" date="2021" name="IMA Fungus">
        <title>Genomic characterization of three marine fungi, including Emericellopsis atlantica sp. nov. with signatures of a generalist lifestyle and marine biomass degradation.</title>
        <authorList>
            <person name="Hagestad O.C."/>
            <person name="Hou L."/>
            <person name="Andersen J.H."/>
            <person name="Hansen E.H."/>
            <person name="Altermark B."/>
            <person name="Li C."/>
            <person name="Kuhnert E."/>
            <person name="Cox R.J."/>
            <person name="Crous P.W."/>
            <person name="Spatafora J.W."/>
            <person name="Lail K."/>
            <person name="Amirebrahimi M."/>
            <person name="Lipzen A."/>
            <person name="Pangilinan J."/>
            <person name="Andreopoulos W."/>
            <person name="Hayes R.D."/>
            <person name="Ng V."/>
            <person name="Grigoriev I.V."/>
            <person name="Jackson S.A."/>
            <person name="Sutton T.D.S."/>
            <person name="Dobson A.D.W."/>
            <person name="Rama T."/>
        </authorList>
    </citation>
    <scope>NUCLEOTIDE SEQUENCE</scope>
    <source>
        <strain evidence="3">TRa018bII</strain>
    </source>
</reference>
<evidence type="ECO:0000256" key="1">
    <source>
        <dbReference type="SAM" id="MobiDB-lite"/>
    </source>
</evidence>
<dbReference type="AlphaFoldDB" id="A0A9P7YH14"/>
<evidence type="ECO:0000256" key="2">
    <source>
        <dbReference type="SAM" id="Phobius"/>
    </source>
</evidence>
<keyword evidence="2" id="KW-0812">Transmembrane</keyword>
<protein>
    <submittedName>
        <fullName evidence="3">Uncharacterized protein</fullName>
    </submittedName>
</protein>
<feature type="region of interest" description="Disordered" evidence="1">
    <location>
        <begin position="125"/>
        <end position="144"/>
    </location>
</feature>
<proteinExistence type="predicted"/>
<keyword evidence="2" id="KW-0472">Membrane</keyword>
<accession>A0A9P7YH14</accession>
<sequence length="202" mass="22905">MPHPALLSRYVPPETAIAAAKLSTQAIVIIVFVVVLATVAFGLTCYCCCKRQIWRYRARRIARAKARELTQGSKVPFYKRPLRINGENAKFYAPGLRTERQIDHDMQTGRELRSSVAKKYKLTTSMTNPPHYIPSDNPSSSSSIIEGREVEPDFGVGRYEHFRVLPAPIRIEDIRRPGRPKESIGSIEELRMPGRAWLGGRR</sequence>
<dbReference type="EMBL" id="MU251492">
    <property type="protein sequence ID" value="KAG9233629.1"/>
    <property type="molecule type" value="Genomic_DNA"/>
</dbReference>
<keyword evidence="2" id="KW-1133">Transmembrane helix</keyword>
<name>A0A9P7YH14_9HELO</name>
<evidence type="ECO:0000313" key="3">
    <source>
        <dbReference type="EMBL" id="KAG9233629.1"/>
    </source>
</evidence>
<feature type="transmembrane region" description="Helical" evidence="2">
    <location>
        <begin position="26"/>
        <end position="49"/>
    </location>
</feature>